<sequence>MRFLTVLAHKRLRLRMEMTHREPFLAFLTLTLKSVADTAMLGADKMNRQIEFSGYAAHCVIMGSLMTELAAQSGGQDSYPIINGQHQSLPGHCSDSAD</sequence>
<keyword evidence="2" id="KW-1185">Reference proteome</keyword>
<dbReference type="Proteomes" id="UP001651158">
    <property type="component" value="Unassembled WGS sequence"/>
</dbReference>
<proteinExistence type="predicted"/>
<gene>
    <name evidence="1" type="ORF">TcWFU_010303</name>
</gene>
<name>A0ABR4Q3Q6_9CEST</name>
<accession>A0ABR4Q3Q6</accession>
<comment type="caution">
    <text evidence="1">The sequence shown here is derived from an EMBL/GenBank/DDBJ whole genome shotgun (WGS) entry which is preliminary data.</text>
</comment>
<dbReference type="EMBL" id="JAKROA010000014">
    <property type="protein sequence ID" value="KAL5104173.1"/>
    <property type="molecule type" value="Genomic_DNA"/>
</dbReference>
<evidence type="ECO:0000313" key="2">
    <source>
        <dbReference type="Proteomes" id="UP001651158"/>
    </source>
</evidence>
<organism evidence="1 2">
    <name type="scientific">Taenia crassiceps</name>
    <dbReference type="NCBI Taxonomy" id="6207"/>
    <lineage>
        <taxon>Eukaryota</taxon>
        <taxon>Metazoa</taxon>
        <taxon>Spiralia</taxon>
        <taxon>Lophotrochozoa</taxon>
        <taxon>Platyhelminthes</taxon>
        <taxon>Cestoda</taxon>
        <taxon>Eucestoda</taxon>
        <taxon>Cyclophyllidea</taxon>
        <taxon>Taeniidae</taxon>
        <taxon>Taenia</taxon>
    </lineage>
</organism>
<evidence type="ECO:0000313" key="1">
    <source>
        <dbReference type="EMBL" id="KAL5104173.1"/>
    </source>
</evidence>
<protein>
    <submittedName>
        <fullName evidence="1">Uncharacterized protein</fullName>
    </submittedName>
</protein>
<reference evidence="1 2" key="1">
    <citation type="journal article" date="2022" name="Front. Cell. Infect. Microbiol.">
        <title>The Genomes of Two Strains of Taenia crassiceps the Animal Model for the Study of Human Cysticercosis.</title>
        <authorList>
            <person name="Bobes R.J."/>
            <person name="Estrada K."/>
            <person name="Rios-Valencia D.G."/>
            <person name="Calderon-Gallegos A."/>
            <person name="de la Torre P."/>
            <person name="Carrero J.C."/>
            <person name="Sanchez-Flores A."/>
            <person name="Laclette J.P."/>
        </authorList>
    </citation>
    <scope>NUCLEOTIDE SEQUENCE [LARGE SCALE GENOMIC DNA]</scope>
    <source>
        <strain evidence="1">WFUcys</strain>
    </source>
</reference>